<dbReference type="PANTHER" id="PTHR46268:SF15">
    <property type="entry name" value="UNIVERSAL STRESS PROTEIN HP_0031"/>
    <property type="match status" value="1"/>
</dbReference>
<dbReference type="RefSeq" id="WP_059968999.1">
    <property type="nucleotide sequence ID" value="NZ_CP013464.1"/>
</dbReference>
<dbReference type="Pfam" id="PF00582">
    <property type="entry name" value="Usp"/>
    <property type="match status" value="1"/>
</dbReference>
<dbReference type="SUPFAM" id="SSF52402">
    <property type="entry name" value="Adenine nucleotide alpha hydrolases-like"/>
    <property type="match status" value="1"/>
</dbReference>
<dbReference type="PRINTS" id="PR01438">
    <property type="entry name" value="UNVRSLSTRESS"/>
</dbReference>
<reference evidence="4 5" key="1">
    <citation type="submission" date="2015-11" db="EMBL/GenBank/DDBJ databases">
        <title>Expanding the genomic diversity of Burkholderia species for the development of highly accurate diagnostics.</title>
        <authorList>
            <person name="Sahl J."/>
            <person name="Keim P."/>
            <person name="Wagner D."/>
        </authorList>
    </citation>
    <scope>NUCLEOTIDE SEQUENCE [LARGE SCALE GENOMIC DNA]</scope>
    <source>
        <strain evidence="4 5">MSMB2167WGS</strain>
    </source>
</reference>
<proteinExistence type="inferred from homology"/>
<feature type="region of interest" description="Disordered" evidence="2">
    <location>
        <begin position="153"/>
        <end position="179"/>
    </location>
</feature>
<dbReference type="PANTHER" id="PTHR46268">
    <property type="entry name" value="STRESS RESPONSE PROTEIN NHAX"/>
    <property type="match status" value="1"/>
</dbReference>
<evidence type="ECO:0000256" key="2">
    <source>
        <dbReference type="SAM" id="MobiDB-lite"/>
    </source>
</evidence>
<evidence type="ECO:0000256" key="1">
    <source>
        <dbReference type="ARBA" id="ARBA00008791"/>
    </source>
</evidence>
<evidence type="ECO:0000313" key="4">
    <source>
        <dbReference type="EMBL" id="KWD92945.1"/>
    </source>
</evidence>
<feature type="domain" description="UspA" evidence="3">
    <location>
        <begin position="1"/>
        <end position="145"/>
    </location>
</feature>
<dbReference type="Gene3D" id="3.40.50.620">
    <property type="entry name" value="HUPs"/>
    <property type="match status" value="1"/>
</dbReference>
<evidence type="ECO:0000259" key="3">
    <source>
        <dbReference type="Pfam" id="PF00582"/>
    </source>
</evidence>
<dbReference type="OrthoDB" id="5295044at2"/>
<protein>
    <submittedName>
        <fullName evidence="4">Universal stress protein</fullName>
    </submittedName>
</protein>
<dbReference type="AlphaFoldDB" id="A0A107FGA6"/>
<dbReference type="CDD" id="cd00293">
    <property type="entry name" value="USP-like"/>
    <property type="match status" value="1"/>
</dbReference>
<comment type="caution">
    <text evidence="4">The sequence shown here is derived from an EMBL/GenBank/DDBJ whole genome shotgun (WGS) entry which is preliminary data.</text>
</comment>
<dbReference type="InterPro" id="IPR014729">
    <property type="entry name" value="Rossmann-like_a/b/a_fold"/>
</dbReference>
<dbReference type="PIRSF" id="PIRSF006276">
    <property type="entry name" value="UspA"/>
    <property type="match status" value="1"/>
</dbReference>
<dbReference type="InterPro" id="IPR006016">
    <property type="entry name" value="UspA"/>
</dbReference>
<dbReference type="Proteomes" id="UP000062998">
    <property type="component" value="Unassembled WGS sequence"/>
</dbReference>
<dbReference type="InterPro" id="IPR006015">
    <property type="entry name" value="Universal_stress_UspA"/>
</dbReference>
<feature type="compositionally biased region" description="Polar residues" evidence="2">
    <location>
        <begin position="163"/>
        <end position="179"/>
    </location>
</feature>
<sequence>MFKHLLVPTDGSDLSVAAIQMAVALAKEHQAAVTAVHVMPEFHVLTYEAEMLGDTKERFIQVVRQHAEAYLATVTAAAAEAGVPCETVAVTHDRPYEAIINVAAQRGCDLVVMASHGRSGVRGLLIGSETQKVLTHCSIPVLVVRTVRASTAAQPHSEEAASATKNASSQSSIQPFVSL</sequence>
<organism evidence="4 5">
    <name type="scientific">Burkholderia ubonensis</name>
    <dbReference type="NCBI Taxonomy" id="101571"/>
    <lineage>
        <taxon>Bacteria</taxon>
        <taxon>Pseudomonadati</taxon>
        <taxon>Pseudomonadota</taxon>
        <taxon>Betaproteobacteria</taxon>
        <taxon>Burkholderiales</taxon>
        <taxon>Burkholderiaceae</taxon>
        <taxon>Burkholderia</taxon>
        <taxon>Burkholderia cepacia complex</taxon>
    </lineage>
</organism>
<dbReference type="EMBL" id="LPIX01000105">
    <property type="protein sequence ID" value="KWD92945.1"/>
    <property type="molecule type" value="Genomic_DNA"/>
</dbReference>
<accession>A0A107FGA6</accession>
<evidence type="ECO:0000313" key="5">
    <source>
        <dbReference type="Proteomes" id="UP000062998"/>
    </source>
</evidence>
<comment type="similarity">
    <text evidence="1">Belongs to the universal stress protein A family.</text>
</comment>
<gene>
    <name evidence="4" type="ORF">WL73_28935</name>
</gene>
<name>A0A107FGA6_9BURK</name>